<evidence type="ECO:0000256" key="9">
    <source>
        <dbReference type="ARBA" id="ARBA00022989"/>
    </source>
</evidence>
<keyword evidence="11 13" id="KW-0472">Membrane</keyword>
<keyword evidence="10" id="KW-0408">Iron</keyword>
<evidence type="ECO:0000256" key="3">
    <source>
        <dbReference type="ARBA" id="ARBA00022448"/>
    </source>
</evidence>
<keyword evidence="3" id="KW-0813">Transport</keyword>
<dbReference type="InterPro" id="IPR016174">
    <property type="entry name" value="Di-haem_cyt_TM"/>
</dbReference>
<feature type="domain" description="Cytochrome b561 bacterial/Ni-hydrogenase" evidence="14">
    <location>
        <begin position="11"/>
        <end position="176"/>
    </location>
</feature>
<feature type="transmembrane region" description="Helical" evidence="13">
    <location>
        <begin position="91"/>
        <end position="109"/>
    </location>
</feature>
<evidence type="ECO:0000313" key="15">
    <source>
        <dbReference type="EMBL" id="RBI67382.1"/>
    </source>
</evidence>
<name>A0A365TNU7_9GAMM</name>
<evidence type="ECO:0000256" key="10">
    <source>
        <dbReference type="ARBA" id="ARBA00023004"/>
    </source>
</evidence>
<evidence type="ECO:0000256" key="13">
    <source>
        <dbReference type="SAM" id="Phobius"/>
    </source>
</evidence>
<keyword evidence="4" id="KW-1003">Cell membrane</keyword>
<evidence type="ECO:0000256" key="5">
    <source>
        <dbReference type="ARBA" id="ARBA00022617"/>
    </source>
</evidence>
<dbReference type="GO" id="GO:0009055">
    <property type="term" value="F:electron transfer activity"/>
    <property type="evidence" value="ECO:0007669"/>
    <property type="project" value="InterPro"/>
</dbReference>
<evidence type="ECO:0000256" key="12">
    <source>
        <dbReference type="ARBA" id="ARBA00037975"/>
    </source>
</evidence>
<keyword evidence="9 13" id="KW-1133">Transmembrane helix</keyword>
<feature type="transmembrane region" description="Helical" evidence="13">
    <location>
        <begin position="145"/>
        <end position="162"/>
    </location>
</feature>
<evidence type="ECO:0000256" key="1">
    <source>
        <dbReference type="ARBA" id="ARBA00001970"/>
    </source>
</evidence>
<dbReference type="PANTHER" id="PTHR30529:SF1">
    <property type="entry name" value="CYTOCHROME B561 HOMOLOG 2"/>
    <property type="match status" value="1"/>
</dbReference>
<accession>A0A365TNU7</accession>
<feature type="transmembrane region" description="Helical" evidence="13">
    <location>
        <begin position="21"/>
        <end position="40"/>
    </location>
</feature>
<dbReference type="GO" id="GO:0022904">
    <property type="term" value="P:respiratory electron transport chain"/>
    <property type="evidence" value="ECO:0007669"/>
    <property type="project" value="InterPro"/>
</dbReference>
<comment type="subcellular location">
    <subcellularLocation>
        <location evidence="2">Cell membrane</location>
        <topology evidence="2">Multi-pass membrane protein</topology>
    </subcellularLocation>
</comment>
<evidence type="ECO:0000256" key="4">
    <source>
        <dbReference type="ARBA" id="ARBA00022475"/>
    </source>
</evidence>
<dbReference type="SUPFAM" id="SSF81342">
    <property type="entry name" value="Transmembrane di-heme cytochromes"/>
    <property type="match status" value="1"/>
</dbReference>
<evidence type="ECO:0000256" key="6">
    <source>
        <dbReference type="ARBA" id="ARBA00022692"/>
    </source>
</evidence>
<organism evidence="15 16">
    <name type="scientific">Vreelandella sulfidaeris</name>
    <dbReference type="NCBI Taxonomy" id="115553"/>
    <lineage>
        <taxon>Bacteria</taxon>
        <taxon>Pseudomonadati</taxon>
        <taxon>Pseudomonadota</taxon>
        <taxon>Gammaproteobacteria</taxon>
        <taxon>Oceanospirillales</taxon>
        <taxon>Halomonadaceae</taxon>
        <taxon>Vreelandella</taxon>
    </lineage>
</organism>
<evidence type="ECO:0000259" key="14">
    <source>
        <dbReference type="Pfam" id="PF01292"/>
    </source>
</evidence>
<gene>
    <name evidence="15" type="ORF">DQ400_09565</name>
</gene>
<keyword evidence="6 13" id="KW-0812">Transmembrane</keyword>
<comment type="caution">
    <text evidence="15">The sequence shown here is derived from an EMBL/GenBank/DDBJ whole genome shotgun (WGS) entry which is preliminary data.</text>
</comment>
<keyword evidence="16" id="KW-1185">Reference proteome</keyword>
<dbReference type="PANTHER" id="PTHR30529">
    <property type="entry name" value="CYTOCHROME B561"/>
    <property type="match status" value="1"/>
</dbReference>
<dbReference type="AlphaFoldDB" id="A0A365TNU7"/>
<dbReference type="EMBL" id="QNTU01000005">
    <property type="protein sequence ID" value="RBI67382.1"/>
    <property type="molecule type" value="Genomic_DNA"/>
</dbReference>
<evidence type="ECO:0000313" key="16">
    <source>
        <dbReference type="Proteomes" id="UP000252204"/>
    </source>
</evidence>
<comment type="similarity">
    <text evidence="12">Belongs to the cytochrome b561 family.</text>
</comment>
<keyword evidence="5" id="KW-0349">Heme</keyword>
<protein>
    <submittedName>
        <fullName evidence="15">Cytochrome b</fullName>
    </submittedName>
</protein>
<dbReference type="Proteomes" id="UP000252204">
    <property type="component" value="Unassembled WGS sequence"/>
</dbReference>
<dbReference type="GO" id="GO:0046872">
    <property type="term" value="F:metal ion binding"/>
    <property type="evidence" value="ECO:0007669"/>
    <property type="project" value="UniProtKB-KW"/>
</dbReference>
<evidence type="ECO:0000256" key="2">
    <source>
        <dbReference type="ARBA" id="ARBA00004651"/>
    </source>
</evidence>
<dbReference type="Pfam" id="PF01292">
    <property type="entry name" value="Ni_hydr_CYTB"/>
    <property type="match status" value="1"/>
</dbReference>
<dbReference type="GO" id="GO:0020037">
    <property type="term" value="F:heme binding"/>
    <property type="evidence" value="ECO:0007669"/>
    <property type="project" value="TreeGrafter"/>
</dbReference>
<dbReference type="InterPro" id="IPR052168">
    <property type="entry name" value="Cytochrome_b561_oxidase"/>
</dbReference>
<dbReference type="OrthoDB" id="9793784at2"/>
<keyword evidence="7" id="KW-0479">Metal-binding</keyword>
<evidence type="ECO:0000256" key="7">
    <source>
        <dbReference type="ARBA" id="ARBA00022723"/>
    </source>
</evidence>
<evidence type="ECO:0000256" key="11">
    <source>
        <dbReference type="ARBA" id="ARBA00023136"/>
    </source>
</evidence>
<keyword evidence="8" id="KW-0249">Electron transport</keyword>
<sequence length="177" mass="19837">MSLIVMDTPIRYGAISRLLHWGMALLFAWQFTSATAHWLFPDTPFEDFFWGTHYPIGVLLLTLAVLRAIWALANVSRRPPSLSVMAKLGHFALYGLMIAVPTIALIRQYGSGRSLDVFGINLMTGFEGEEITWMTDLGGLLHGELGWTLLALIAGHIVMAILHRQLTHHDVLSRMIR</sequence>
<dbReference type="RefSeq" id="WP_113269569.1">
    <property type="nucleotide sequence ID" value="NZ_QNTU01000005.1"/>
</dbReference>
<evidence type="ECO:0000256" key="8">
    <source>
        <dbReference type="ARBA" id="ARBA00022982"/>
    </source>
</evidence>
<reference evidence="16" key="1">
    <citation type="submission" date="2018-06" db="EMBL/GenBank/DDBJ databases">
        <title>Whole genome sequencing of four bacterial strains from South Shetland trench revealing bio-synthetic gene clusters.</title>
        <authorList>
            <person name="Abdel-Mageed W.M."/>
            <person name="Lehri B."/>
            <person name="Jarmusch S."/>
            <person name="Miranda K."/>
            <person name="Goodfellow M."/>
            <person name="Jaspars M."/>
            <person name="Karlyshev A.V."/>
        </authorList>
    </citation>
    <scope>NUCLEOTIDE SEQUENCE [LARGE SCALE GENOMIC DNA]</scope>
    <source>
        <strain evidence="16">SST4</strain>
    </source>
</reference>
<feature type="transmembrane region" description="Helical" evidence="13">
    <location>
        <begin position="52"/>
        <end position="70"/>
    </location>
</feature>
<dbReference type="GO" id="GO:0005886">
    <property type="term" value="C:plasma membrane"/>
    <property type="evidence" value="ECO:0007669"/>
    <property type="project" value="UniProtKB-SubCell"/>
</dbReference>
<proteinExistence type="inferred from homology"/>
<dbReference type="InterPro" id="IPR011577">
    <property type="entry name" value="Cyt_b561_bac/Ni-Hgenase"/>
</dbReference>
<comment type="cofactor">
    <cofactor evidence="1">
        <name>heme b</name>
        <dbReference type="ChEBI" id="CHEBI:60344"/>
    </cofactor>
</comment>